<evidence type="ECO:0000313" key="1">
    <source>
        <dbReference type="EMBL" id="QKF94155.1"/>
    </source>
</evidence>
<dbReference type="EMBL" id="MT418680">
    <property type="protein sequence ID" value="QKF94155.1"/>
    <property type="molecule type" value="Genomic_DNA"/>
</dbReference>
<dbReference type="GO" id="GO:0008168">
    <property type="term" value="F:methyltransferase activity"/>
    <property type="evidence" value="ECO:0007669"/>
    <property type="project" value="UniProtKB-KW"/>
</dbReference>
<protein>
    <submittedName>
        <fullName evidence="1">tRNA mo(5)U34 methyltransferase</fullName>
    </submittedName>
</protein>
<accession>A0A7D3V5K7</accession>
<proteinExistence type="predicted"/>
<dbReference type="Gene3D" id="3.40.50.150">
    <property type="entry name" value="Vaccinia Virus protein VP39"/>
    <property type="match status" value="1"/>
</dbReference>
<organism evidence="1 2">
    <name type="scientific">Fadolivirus FV1/VV64</name>
    <dbReference type="NCBI Taxonomy" id="3070911"/>
    <lineage>
        <taxon>Viruses</taxon>
        <taxon>Varidnaviria</taxon>
        <taxon>Bamfordvirae</taxon>
        <taxon>Nucleocytoviricota</taxon>
        <taxon>Megaviricetes</taxon>
        <taxon>Imitervirales</taxon>
        <taxon>Mimiviridae</taxon>
        <taxon>Klosneuvirinae</taxon>
        <taxon>Fadolivirus</taxon>
        <taxon>Fadolivirus algeromassiliense</taxon>
    </lineage>
</organism>
<dbReference type="GO" id="GO:0032259">
    <property type="term" value="P:methylation"/>
    <property type="evidence" value="ECO:0007669"/>
    <property type="project" value="UniProtKB-KW"/>
</dbReference>
<gene>
    <name evidence="1" type="ORF">Fadolivirus_1_697</name>
</gene>
<dbReference type="CDD" id="cd02440">
    <property type="entry name" value="AdoMet_MTases"/>
    <property type="match status" value="1"/>
</dbReference>
<reference evidence="1 2" key="1">
    <citation type="submission" date="2020-04" db="EMBL/GenBank/DDBJ databases">
        <title>Advantages and limits of metagenomic assembly and binning of a giant virus.</title>
        <authorList>
            <person name="Schulz F."/>
            <person name="Andreani J."/>
            <person name="Francis R."/>
            <person name="Boudjemaa H."/>
            <person name="Bou Khalil J.Y."/>
            <person name="Lee J."/>
            <person name="La Scola B."/>
            <person name="Woyke T."/>
        </authorList>
    </citation>
    <scope>NUCLEOTIDE SEQUENCE [LARGE SCALE GENOMIC DNA]</scope>
    <source>
        <strain evidence="1 2">FV1/VV64</strain>
    </source>
</reference>
<dbReference type="InterPro" id="IPR027555">
    <property type="entry name" value="Mo5U34_MeTrfas-like"/>
</dbReference>
<dbReference type="SUPFAM" id="SSF53335">
    <property type="entry name" value="S-adenosyl-L-methionine-dependent methyltransferases"/>
    <property type="match status" value="1"/>
</dbReference>
<dbReference type="InterPro" id="IPR029063">
    <property type="entry name" value="SAM-dependent_MTases_sf"/>
</dbReference>
<name>A0A7D3V5K7_9VIRU</name>
<keyword evidence="2" id="KW-1185">Reference proteome</keyword>
<keyword evidence="1" id="KW-0808">Transferase</keyword>
<keyword evidence="1" id="KW-0489">Methyltransferase</keyword>
<dbReference type="Proteomes" id="UP001162001">
    <property type="component" value="Segment"/>
</dbReference>
<sequence>MQNNREKLVLDLIDKTSGSSKYQTVELDGKVVRYGSEKCWITWENITKLDIDFKDKTVYDIGCFNGYFSFKIMKSGAKEVIGIDSNLPAVNIYNYICELYKYNNCKAYNKNALDCNFINNRSNVTLCLNVLHHIKRADGDKYLELLKYIFNNSDIVIVEVNEAEIPDLDGVINNTNFKMVNKIKSHRNTMFGQRYVICYKLVKN</sequence>
<evidence type="ECO:0000313" key="2">
    <source>
        <dbReference type="Proteomes" id="UP001162001"/>
    </source>
</evidence>
<dbReference type="Pfam" id="PF08003">
    <property type="entry name" value="Methyltransf_9"/>
    <property type="match status" value="1"/>
</dbReference>